<evidence type="ECO:0000313" key="2">
    <source>
        <dbReference type="Proteomes" id="UP001500034"/>
    </source>
</evidence>
<dbReference type="EMBL" id="BAABCQ010000132">
    <property type="protein sequence ID" value="GAA3999241.1"/>
    <property type="molecule type" value="Genomic_DNA"/>
</dbReference>
<name>A0ABP7RLH5_9ACTN</name>
<comment type="caution">
    <text evidence="1">The sequence shown here is derived from an EMBL/GenBank/DDBJ whole genome shotgun (WGS) entry which is preliminary data.</text>
</comment>
<sequence>MTAPATSNWPSLRVPDWTATRDTLHMWTQIVGKTRMAHAPLVNHWWQVALYVSPRGLTTSAVPYLTGAFEIEFDFVGHRLEVRSSDGGVRGFPLRPMPVAEFYAQILHALDALGIEAPIHPHPNEVEPAIPFAEEARISPLPETGLIRCGLHPLYGRARTASCAGPSVPSPCFADAHVLVGRIPPPRWEMSGGQVGGDHGVVLQSGAGKCEIALPARTGFSRRIRPRAGSAHPC</sequence>
<evidence type="ECO:0000313" key="1">
    <source>
        <dbReference type="EMBL" id="GAA3999241.1"/>
    </source>
</evidence>
<keyword evidence="2" id="KW-1185">Reference proteome</keyword>
<organism evidence="1 2">
    <name type="scientific">Streptomyces marokkonensis</name>
    <dbReference type="NCBI Taxonomy" id="324855"/>
    <lineage>
        <taxon>Bacteria</taxon>
        <taxon>Bacillati</taxon>
        <taxon>Actinomycetota</taxon>
        <taxon>Actinomycetes</taxon>
        <taxon>Kitasatosporales</taxon>
        <taxon>Streptomycetaceae</taxon>
        <taxon>Streptomyces</taxon>
    </lineage>
</organism>
<dbReference type="Proteomes" id="UP001500034">
    <property type="component" value="Unassembled WGS sequence"/>
</dbReference>
<accession>A0ABP7RLH5</accession>
<gene>
    <name evidence="1" type="ORF">GCM10022384_52880</name>
</gene>
<dbReference type="Pfam" id="PF19459">
    <property type="entry name" value="DUF5996"/>
    <property type="match status" value="1"/>
</dbReference>
<protein>
    <submittedName>
        <fullName evidence="1">Uncharacterized protein</fullName>
    </submittedName>
</protein>
<dbReference type="InterPro" id="IPR046038">
    <property type="entry name" value="DUF5996"/>
</dbReference>
<proteinExistence type="predicted"/>
<reference evidence="2" key="1">
    <citation type="journal article" date="2019" name="Int. J. Syst. Evol. Microbiol.">
        <title>The Global Catalogue of Microorganisms (GCM) 10K type strain sequencing project: providing services to taxonomists for standard genome sequencing and annotation.</title>
        <authorList>
            <consortium name="The Broad Institute Genomics Platform"/>
            <consortium name="The Broad Institute Genome Sequencing Center for Infectious Disease"/>
            <person name="Wu L."/>
            <person name="Ma J."/>
        </authorList>
    </citation>
    <scope>NUCLEOTIDE SEQUENCE [LARGE SCALE GENOMIC DNA]</scope>
    <source>
        <strain evidence="2">JCM 17027</strain>
    </source>
</reference>